<dbReference type="InterPro" id="IPR036388">
    <property type="entry name" value="WH-like_DNA-bd_sf"/>
</dbReference>
<keyword evidence="3" id="KW-0804">Transcription</keyword>
<protein>
    <submittedName>
        <fullName evidence="5">Transcriptional regulator</fullName>
    </submittedName>
</protein>
<keyword evidence="2" id="KW-0238">DNA-binding</keyword>
<evidence type="ECO:0000256" key="2">
    <source>
        <dbReference type="ARBA" id="ARBA00023125"/>
    </source>
</evidence>
<dbReference type="GO" id="GO:0003677">
    <property type="term" value="F:DNA binding"/>
    <property type="evidence" value="ECO:0007669"/>
    <property type="project" value="UniProtKB-KW"/>
</dbReference>
<dbReference type="InterPro" id="IPR036390">
    <property type="entry name" value="WH_DNA-bd_sf"/>
</dbReference>
<name>A0A2V5IWU3_9MICC</name>
<evidence type="ECO:0000313" key="5">
    <source>
        <dbReference type="EMBL" id="PYI38733.1"/>
    </source>
</evidence>
<dbReference type="InterPro" id="IPR002577">
    <property type="entry name" value="HTH_HxlR"/>
</dbReference>
<dbReference type="Pfam" id="PF01638">
    <property type="entry name" value="HxlR"/>
    <property type="match status" value="1"/>
</dbReference>
<keyword evidence="1" id="KW-0805">Transcription regulation</keyword>
<evidence type="ECO:0000259" key="4">
    <source>
        <dbReference type="PROSITE" id="PS51118"/>
    </source>
</evidence>
<organism evidence="5 6">
    <name type="scientific">Arthrobacter psychrolactophilus</name>
    <dbReference type="NCBI Taxonomy" id="92442"/>
    <lineage>
        <taxon>Bacteria</taxon>
        <taxon>Bacillati</taxon>
        <taxon>Actinomycetota</taxon>
        <taxon>Actinomycetes</taxon>
        <taxon>Micrococcales</taxon>
        <taxon>Micrococcaceae</taxon>
        <taxon>Arthrobacter</taxon>
    </lineage>
</organism>
<dbReference type="RefSeq" id="WP_110485048.1">
    <property type="nucleotide sequence ID" value="NZ_QJVC01000006.1"/>
</dbReference>
<dbReference type="PROSITE" id="PS51118">
    <property type="entry name" value="HTH_HXLR"/>
    <property type="match status" value="1"/>
</dbReference>
<evidence type="ECO:0000256" key="1">
    <source>
        <dbReference type="ARBA" id="ARBA00023015"/>
    </source>
</evidence>
<sequence length="155" mass="17270">MPRMSQALTDAVTGRCAIARTLGVLADSWSFLLIREAHLGRRTFAEFRDSLGIATDVLGARLEALVDHGIFERVPYQEPGQRTRDGYELTSAGNELKIVLIAMQQWGEEHLPHEQRLAILPVTADGQDRVRAELLGIDGTIVAQENVEFRHITQP</sequence>
<dbReference type="OrthoDB" id="9792527at2"/>
<reference evidence="5 6" key="1">
    <citation type="submission" date="2018-05" db="EMBL/GenBank/DDBJ databases">
        <title>Genetic diversity of glacier-inhabiting Cryobacterium bacteria in China and description of Cryobacterium mengkeensis sp. nov. and Arthrobacter glacialis sp. nov.</title>
        <authorList>
            <person name="Liu Q."/>
            <person name="Xin Y.-H."/>
        </authorList>
    </citation>
    <scope>NUCLEOTIDE SEQUENCE [LARGE SCALE GENOMIC DNA]</scope>
    <source>
        <strain evidence="5 6">B7</strain>
    </source>
</reference>
<gene>
    <name evidence="5" type="ORF">CVS30_09275</name>
</gene>
<dbReference type="PANTHER" id="PTHR33204:SF18">
    <property type="entry name" value="TRANSCRIPTIONAL REGULATORY PROTEIN"/>
    <property type="match status" value="1"/>
</dbReference>
<dbReference type="EMBL" id="QJVC01000006">
    <property type="protein sequence ID" value="PYI38733.1"/>
    <property type="molecule type" value="Genomic_DNA"/>
</dbReference>
<dbReference type="AlphaFoldDB" id="A0A2V5IWU3"/>
<accession>A0A2V5IWU3</accession>
<evidence type="ECO:0000313" key="6">
    <source>
        <dbReference type="Proteomes" id="UP000247980"/>
    </source>
</evidence>
<dbReference type="Proteomes" id="UP000247980">
    <property type="component" value="Unassembled WGS sequence"/>
</dbReference>
<keyword evidence="6" id="KW-1185">Reference proteome</keyword>
<dbReference type="PANTHER" id="PTHR33204">
    <property type="entry name" value="TRANSCRIPTIONAL REGULATOR, MARR FAMILY"/>
    <property type="match status" value="1"/>
</dbReference>
<dbReference type="Gene3D" id="1.10.10.10">
    <property type="entry name" value="Winged helix-like DNA-binding domain superfamily/Winged helix DNA-binding domain"/>
    <property type="match status" value="1"/>
</dbReference>
<feature type="domain" description="HTH hxlR-type" evidence="4">
    <location>
        <begin position="16"/>
        <end position="115"/>
    </location>
</feature>
<evidence type="ECO:0000256" key="3">
    <source>
        <dbReference type="ARBA" id="ARBA00023163"/>
    </source>
</evidence>
<dbReference type="SUPFAM" id="SSF46785">
    <property type="entry name" value="Winged helix' DNA-binding domain"/>
    <property type="match status" value="1"/>
</dbReference>
<proteinExistence type="predicted"/>
<comment type="caution">
    <text evidence="5">The sequence shown here is derived from an EMBL/GenBank/DDBJ whole genome shotgun (WGS) entry which is preliminary data.</text>
</comment>